<gene>
    <name evidence="12 14" type="primary">rbsK</name>
    <name evidence="14" type="ORF">ACFPOG_19180</name>
</gene>
<reference evidence="15" key="1">
    <citation type="journal article" date="2019" name="Int. J. Syst. Evol. Microbiol.">
        <title>The Global Catalogue of Microorganisms (GCM) 10K type strain sequencing project: providing services to taxonomists for standard genome sequencing and annotation.</title>
        <authorList>
            <consortium name="The Broad Institute Genomics Platform"/>
            <consortium name="The Broad Institute Genome Sequencing Center for Infectious Disease"/>
            <person name="Wu L."/>
            <person name="Ma J."/>
        </authorList>
    </citation>
    <scope>NUCLEOTIDE SEQUENCE [LARGE SCALE GENOMIC DNA]</scope>
    <source>
        <strain evidence="15">KACC 11904</strain>
    </source>
</reference>
<organism evidence="14 15">
    <name type="scientific">Paenibacillus aestuarii</name>
    <dbReference type="NCBI Taxonomy" id="516965"/>
    <lineage>
        <taxon>Bacteria</taxon>
        <taxon>Bacillati</taxon>
        <taxon>Bacillota</taxon>
        <taxon>Bacilli</taxon>
        <taxon>Bacillales</taxon>
        <taxon>Paenibacillaceae</taxon>
        <taxon>Paenibacillus</taxon>
    </lineage>
</organism>
<evidence type="ECO:0000256" key="11">
    <source>
        <dbReference type="ARBA" id="ARBA00023277"/>
    </source>
</evidence>
<accession>A0ABW0KAS4</accession>
<sequence>MKNIVIGSANMDLVMRTIRIPEMGETMRGEGFLLSAGGKGANQAVASAKMGADTWFVAKVGDDIFGQSLISSLKEFGVNTDYMTVEPDITTGVAAITVCNGNNAIILDGGANNLVTPEYIHQYEDELLSASAIMLQLEIPRESVYAAIQLTKGKVPIFLNPAPAVPLDDEILQGLDYFTPNEIECRLYTGIEIKSVEDSFAALDVLRAKGIRYPLITLGEKGIVYYNGTENVYREGRKVNAIDTTAAGDTFSGTLAAMIVAGKTIDEAVNIAQHASSISVTRLGAQHSIPYLSELAVEE</sequence>
<evidence type="ECO:0000256" key="2">
    <source>
        <dbReference type="ARBA" id="ARBA00012035"/>
    </source>
</evidence>
<feature type="binding site" evidence="12">
    <location>
        <position position="249"/>
    </location>
    <ligand>
        <name>substrate</name>
    </ligand>
</feature>
<dbReference type="HAMAP" id="MF_01987">
    <property type="entry name" value="Ribokinase"/>
    <property type="match status" value="1"/>
</dbReference>
<comment type="catalytic activity">
    <reaction evidence="12">
        <text>D-ribose + ATP = D-ribose 5-phosphate + ADP + H(+)</text>
        <dbReference type="Rhea" id="RHEA:13697"/>
        <dbReference type="ChEBI" id="CHEBI:15378"/>
        <dbReference type="ChEBI" id="CHEBI:30616"/>
        <dbReference type="ChEBI" id="CHEBI:47013"/>
        <dbReference type="ChEBI" id="CHEBI:78346"/>
        <dbReference type="ChEBI" id="CHEBI:456216"/>
        <dbReference type="EC" id="2.7.1.15"/>
    </reaction>
</comment>
<evidence type="ECO:0000256" key="3">
    <source>
        <dbReference type="ARBA" id="ARBA00016943"/>
    </source>
</evidence>
<comment type="cofactor">
    <cofactor evidence="12">
        <name>Mg(2+)</name>
        <dbReference type="ChEBI" id="CHEBI:18420"/>
    </cofactor>
    <text evidence="12">Requires a divalent cation, most likely magnesium in vivo, as an electrophilic catalyst to aid phosphoryl group transfer. It is the chelate of the metal and the nucleotide that is the actual substrate.</text>
</comment>
<dbReference type="PROSITE" id="PS00583">
    <property type="entry name" value="PFKB_KINASES_1"/>
    <property type="match status" value="1"/>
</dbReference>
<keyword evidence="8 12" id="KW-0067">ATP-binding</keyword>
<dbReference type="Proteomes" id="UP001596044">
    <property type="component" value="Unassembled WGS sequence"/>
</dbReference>
<evidence type="ECO:0000256" key="1">
    <source>
        <dbReference type="ARBA" id="ARBA00005380"/>
    </source>
</evidence>
<dbReference type="CDD" id="cd01174">
    <property type="entry name" value="ribokinase"/>
    <property type="match status" value="1"/>
</dbReference>
<feature type="domain" description="Carbohydrate kinase PfkB" evidence="13">
    <location>
        <begin position="2"/>
        <end position="290"/>
    </location>
</feature>
<feature type="binding site" evidence="12">
    <location>
        <position position="243"/>
    </location>
    <ligand>
        <name>K(+)</name>
        <dbReference type="ChEBI" id="CHEBI:29103"/>
    </ligand>
</feature>
<comment type="similarity">
    <text evidence="1">Belongs to the carbohydrate kinase pfkB family.</text>
</comment>
<dbReference type="SUPFAM" id="SSF53613">
    <property type="entry name" value="Ribokinase-like"/>
    <property type="match status" value="1"/>
</dbReference>
<keyword evidence="12" id="KW-0963">Cytoplasm</keyword>
<feature type="binding site" evidence="12">
    <location>
        <begin position="38"/>
        <end position="42"/>
    </location>
    <ligand>
        <name>substrate</name>
    </ligand>
</feature>
<dbReference type="InterPro" id="IPR011611">
    <property type="entry name" value="PfkB_dom"/>
</dbReference>
<dbReference type="NCBIfam" id="TIGR02152">
    <property type="entry name" value="D_ribokin_bact"/>
    <property type="match status" value="1"/>
</dbReference>
<feature type="binding site" evidence="12">
    <location>
        <position position="282"/>
    </location>
    <ligand>
        <name>K(+)</name>
        <dbReference type="ChEBI" id="CHEBI:29103"/>
    </ligand>
</feature>
<keyword evidence="7 12" id="KW-0418">Kinase</keyword>
<evidence type="ECO:0000256" key="8">
    <source>
        <dbReference type="ARBA" id="ARBA00022840"/>
    </source>
</evidence>
<dbReference type="InterPro" id="IPR002173">
    <property type="entry name" value="Carboh/pur_kinase_PfkB_CS"/>
</dbReference>
<evidence type="ECO:0000256" key="5">
    <source>
        <dbReference type="ARBA" id="ARBA00022723"/>
    </source>
</evidence>
<feature type="binding site" evidence="12">
    <location>
        <position position="288"/>
    </location>
    <ligand>
        <name>K(+)</name>
        <dbReference type="ChEBI" id="CHEBI:29103"/>
    </ligand>
</feature>
<feature type="binding site" evidence="12">
    <location>
        <position position="284"/>
    </location>
    <ligand>
        <name>K(+)</name>
        <dbReference type="ChEBI" id="CHEBI:29103"/>
    </ligand>
</feature>
<comment type="caution">
    <text evidence="12">Lacks conserved residue(s) required for the propagation of feature annotation.</text>
</comment>
<evidence type="ECO:0000256" key="10">
    <source>
        <dbReference type="ARBA" id="ARBA00022958"/>
    </source>
</evidence>
<evidence type="ECO:0000256" key="4">
    <source>
        <dbReference type="ARBA" id="ARBA00022679"/>
    </source>
</evidence>
<keyword evidence="11 12" id="KW-0119">Carbohydrate metabolism</keyword>
<evidence type="ECO:0000256" key="9">
    <source>
        <dbReference type="ARBA" id="ARBA00022842"/>
    </source>
</evidence>
<comment type="pathway">
    <text evidence="12">Carbohydrate metabolism; D-ribose degradation; D-ribose 5-phosphate from beta-D-ribopyranose: step 2/2.</text>
</comment>
<evidence type="ECO:0000259" key="13">
    <source>
        <dbReference type="Pfam" id="PF00294"/>
    </source>
</evidence>
<feature type="binding site" evidence="12">
    <location>
        <begin position="248"/>
        <end position="249"/>
    </location>
    <ligand>
        <name>ATP</name>
        <dbReference type="ChEBI" id="CHEBI:30616"/>
    </ligand>
</feature>
<dbReference type="EMBL" id="JBHSMJ010000025">
    <property type="protein sequence ID" value="MFC5450379.1"/>
    <property type="molecule type" value="Genomic_DNA"/>
</dbReference>
<comment type="function">
    <text evidence="12">Catalyzes the phosphorylation of ribose at O-5 in a reaction requiring ATP and magnesium. The resulting D-ribose-5-phosphate can then be used either for sythesis of nucleotides, histidine, and tryptophan, or as a component of the pentose phosphate pathway.</text>
</comment>
<evidence type="ECO:0000313" key="15">
    <source>
        <dbReference type="Proteomes" id="UP001596044"/>
    </source>
</evidence>
<dbReference type="Pfam" id="PF00294">
    <property type="entry name" value="PfkB"/>
    <property type="match status" value="1"/>
</dbReference>
<feature type="binding site" evidence="12">
    <location>
        <position position="181"/>
    </location>
    <ligand>
        <name>ATP</name>
        <dbReference type="ChEBI" id="CHEBI:30616"/>
    </ligand>
</feature>
<proteinExistence type="inferred from homology"/>
<comment type="caution">
    <text evidence="14">The sequence shown here is derived from an EMBL/GenBank/DDBJ whole genome shotgun (WGS) entry which is preliminary data.</text>
</comment>
<dbReference type="InterPro" id="IPR002139">
    <property type="entry name" value="Ribo/fructo_kinase"/>
</dbReference>
<dbReference type="Gene3D" id="3.40.1190.20">
    <property type="match status" value="1"/>
</dbReference>
<keyword evidence="9 12" id="KW-0460">Magnesium</keyword>
<dbReference type="EC" id="2.7.1.15" evidence="2 12"/>
<dbReference type="GO" id="GO:0004747">
    <property type="term" value="F:ribokinase activity"/>
    <property type="evidence" value="ECO:0007669"/>
    <property type="project" value="UniProtKB-EC"/>
</dbReference>
<dbReference type="PANTHER" id="PTHR10584:SF166">
    <property type="entry name" value="RIBOKINASE"/>
    <property type="match status" value="1"/>
</dbReference>
<feature type="binding site" evidence="12">
    <location>
        <position position="138"/>
    </location>
    <ligand>
        <name>substrate</name>
    </ligand>
</feature>
<keyword evidence="4 12" id="KW-0808">Transferase</keyword>
<feature type="binding site" evidence="12">
    <location>
        <position position="245"/>
    </location>
    <ligand>
        <name>K(+)</name>
        <dbReference type="ChEBI" id="CHEBI:29103"/>
    </ligand>
</feature>
<dbReference type="PRINTS" id="PR00990">
    <property type="entry name" value="RIBOKINASE"/>
</dbReference>
<evidence type="ECO:0000256" key="6">
    <source>
        <dbReference type="ARBA" id="ARBA00022741"/>
    </source>
</evidence>
<comment type="activity regulation">
    <text evidence="12">Activated by a monovalent cation that binds near, but not in, the active site. The most likely occupant of the site in vivo is potassium. Ion binding induces a conformational change that may alter substrate affinity.</text>
</comment>
<feature type="binding site" evidence="12">
    <location>
        <begin position="217"/>
        <end position="222"/>
    </location>
    <ligand>
        <name>ATP</name>
        <dbReference type="ChEBI" id="CHEBI:30616"/>
    </ligand>
</feature>
<keyword evidence="10 12" id="KW-0630">Potassium</keyword>
<comment type="subunit">
    <text evidence="12">Homodimer.</text>
</comment>
<comment type="similarity">
    <text evidence="12">Belongs to the carbohydrate kinase PfkB family. Ribokinase subfamily.</text>
</comment>
<dbReference type="InterPro" id="IPR011877">
    <property type="entry name" value="Ribokinase"/>
</dbReference>
<dbReference type="PANTHER" id="PTHR10584">
    <property type="entry name" value="SUGAR KINASE"/>
    <property type="match status" value="1"/>
</dbReference>
<feature type="active site" description="Proton acceptor" evidence="12">
    <location>
        <position position="249"/>
    </location>
</feature>
<keyword evidence="6 12" id="KW-0547">Nucleotide-binding</keyword>
<protein>
    <recommendedName>
        <fullName evidence="3 12">Ribokinase</fullName>
        <shortName evidence="12">RK</shortName>
        <ecNumber evidence="2 12">2.7.1.15</ecNumber>
    </recommendedName>
</protein>
<name>A0ABW0KAS4_9BACL</name>
<dbReference type="RefSeq" id="WP_270885666.1">
    <property type="nucleotide sequence ID" value="NZ_JAQFVF010000089.1"/>
</dbReference>
<keyword evidence="15" id="KW-1185">Reference proteome</keyword>
<keyword evidence="5 12" id="KW-0479">Metal-binding</keyword>
<feature type="binding site" evidence="12">
    <location>
        <begin position="10"/>
        <end position="12"/>
    </location>
    <ligand>
        <name>substrate</name>
    </ligand>
</feature>
<dbReference type="InterPro" id="IPR029056">
    <property type="entry name" value="Ribokinase-like"/>
</dbReference>
<evidence type="ECO:0000313" key="14">
    <source>
        <dbReference type="EMBL" id="MFC5450379.1"/>
    </source>
</evidence>
<feature type="binding site" evidence="12">
    <location>
        <position position="279"/>
    </location>
    <ligand>
        <name>K(+)</name>
        <dbReference type="ChEBI" id="CHEBI:29103"/>
    </ligand>
</feature>
<evidence type="ECO:0000256" key="7">
    <source>
        <dbReference type="ARBA" id="ARBA00022777"/>
    </source>
</evidence>
<comment type="subcellular location">
    <subcellularLocation>
        <location evidence="12">Cytoplasm</location>
    </subcellularLocation>
</comment>
<evidence type="ECO:0000256" key="12">
    <source>
        <dbReference type="HAMAP-Rule" id="MF_01987"/>
    </source>
</evidence>